<feature type="domain" description="Response regulatory" evidence="2">
    <location>
        <begin position="1"/>
        <end position="83"/>
    </location>
</feature>
<dbReference type="eggNOG" id="COG2204">
    <property type="taxonomic scope" value="Bacteria"/>
</dbReference>
<dbReference type="HOGENOM" id="CLU_000445_30_3_7"/>
<dbReference type="Gene3D" id="3.40.50.2300">
    <property type="match status" value="1"/>
</dbReference>
<dbReference type="EMBL" id="CP001279">
    <property type="protein sequence ID" value="ACM92623.1"/>
    <property type="molecule type" value="Genomic_DNA"/>
</dbReference>
<proteinExistence type="predicted"/>
<keyword evidence="4" id="KW-1185">Reference proteome</keyword>
<reference evidence="3 4" key="1">
    <citation type="journal article" date="2009" name="PLoS Genet.">
        <title>Adaptations to submarine hydrothermal environments exemplified by the genome of Nautilia profundicola.</title>
        <authorList>
            <person name="Campbell B.J."/>
            <person name="Smith J.L."/>
            <person name="Hanson T.E."/>
            <person name="Klotz M.G."/>
            <person name="Stein L.Y."/>
            <person name="Lee C.K."/>
            <person name="Wu D."/>
            <person name="Robinson J.M."/>
            <person name="Khouri H.M."/>
            <person name="Eisen J.A."/>
            <person name="Cary S.C."/>
        </authorList>
    </citation>
    <scope>NUCLEOTIDE SEQUENCE [LARGE SCALE GENOMIC DNA]</scope>
    <source>
        <strain evidence="4">ATCC BAA-1463 / DSM 18972 / AmH</strain>
    </source>
</reference>
<evidence type="ECO:0000313" key="4">
    <source>
        <dbReference type="Proteomes" id="UP000000448"/>
    </source>
</evidence>
<dbReference type="Pfam" id="PF00072">
    <property type="entry name" value="Response_reg"/>
    <property type="match status" value="1"/>
</dbReference>
<dbReference type="STRING" id="598659.NAMH_1297"/>
<name>B9L5Q3_NAUPA</name>
<evidence type="ECO:0000313" key="3">
    <source>
        <dbReference type="EMBL" id="ACM92623.1"/>
    </source>
</evidence>
<sequence>MHIYKVLKEKHIDVIISDILIGDKNGLEFISFLKQNGIEIPFILTTAYTETDYLLDAIKLKAVNYLVKPIKIKELLDSLYEILLPKYQEKELINSTLLFKIASVICESKQLEVIKMIVKNMDEEFTFALSYNDIMDEINISKPTLIKLFKELQDKEVLQKLPKRKYKINVNKLDELFIHSNLK</sequence>
<dbReference type="InterPro" id="IPR001789">
    <property type="entry name" value="Sig_transdc_resp-reg_receiver"/>
</dbReference>
<dbReference type="AlphaFoldDB" id="B9L5Q3"/>
<dbReference type="GO" id="GO:0000156">
    <property type="term" value="F:phosphorelay response regulator activity"/>
    <property type="evidence" value="ECO:0007669"/>
    <property type="project" value="TreeGrafter"/>
</dbReference>
<dbReference type="Proteomes" id="UP000000448">
    <property type="component" value="Chromosome"/>
</dbReference>
<evidence type="ECO:0000259" key="2">
    <source>
        <dbReference type="PROSITE" id="PS50110"/>
    </source>
</evidence>
<organism evidence="3 4">
    <name type="scientific">Nautilia profundicola (strain ATCC BAA-1463 / DSM 18972 / AmH)</name>
    <dbReference type="NCBI Taxonomy" id="598659"/>
    <lineage>
        <taxon>Bacteria</taxon>
        <taxon>Pseudomonadati</taxon>
        <taxon>Campylobacterota</taxon>
        <taxon>Epsilonproteobacteria</taxon>
        <taxon>Nautiliales</taxon>
        <taxon>Nautiliaceae</taxon>
        <taxon>Nautilia</taxon>
    </lineage>
</organism>
<dbReference type="KEGG" id="nam:NAMH_1297"/>
<feature type="modified residue" description="4-aspartylphosphate" evidence="1">
    <location>
        <position position="18"/>
    </location>
</feature>
<dbReference type="PROSITE" id="PS50110">
    <property type="entry name" value="RESPONSE_REGULATORY"/>
    <property type="match status" value="1"/>
</dbReference>
<dbReference type="InterPro" id="IPR051271">
    <property type="entry name" value="2C-system_Tx_regulators"/>
</dbReference>
<evidence type="ECO:0000256" key="1">
    <source>
        <dbReference type="PROSITE-ProRule" id="PRU00169"/>
    </source>
</evidence>
<dbReference type="InterPro" id="IPR011006">
    <property type="entry name" value="CheY-like_superfamily"/>
</dbReference>
<dbReference type="RefSeq" id="WP_012663994.1">
    <property type="nucleotide sequence ID" value="NC_012115.1"/>
</dbReference>
<keyword evidence="1" id="KW-0597">Phosphoprotein</keyword>
<protein>
    <submittedName>
        <fullName evidence="3">Response regulator receiver domain protein</fullName>
    </submittedName>
</protein>
<dbReference type="SUPFAM" id="SSF52172">
    <property type="entry name" value="CheY-like"/>
    <property type="match status" value="1"/>
</dbReference>
<dbReference type="PANTHER" id="PTHR45526">
    <property type="entry name" value="TRANSCRIPTIONAL REGULATORY PROTEIN DPIA"/>
    <property type="match status" value="1"/>
</dbReference>
<dbReference type="PANTHER" id="PTHR45526:SF1">
    <property type="entry name" value="TRANSCRIPTIONAL REGULATORY PROTEIN DCUR-RELATED"/>
    <property type="match status" value="1"/>
</dbReference>
<gene>
    <name evidence="3" type="ordered locus">NAMH_1297</name>
</gene>
<accession>B9L5Q3</accession>